<evidence type="ECO:0000313" key="2">
    <source>
        <dbReference type="EMBL" id="KAF7267588.1"/>
    </source>
</evidence>
<evidence type="ECO:0000256" key="1">
    <source>
        <dbReference type="SAM" id="MobiDB-lite"/>
    </source>
</evidence>
<dbReference type="AlphaFoldDB" id="A0A834HU86"/>
<comment type="caution">
    <text evidence="2">The sequence shown here is derived from an EMBL/GenBank/DDBJ whole genome shotgun (WGS) entry which is preliminary data.</text>
</comment>
<gene>
    <name evidence="2" type="ORF">GWI33_019201</name>
</gene>
<organism evidence="2 3">
    <name type="scientific">Rhynchophorus ferrugineus</name>
    <name type="common">Red palm weevil</name>
    <name type="synonym">Curculio ferrugineus</name>
    <dbReference type="NCBI Taxonomy" id="354439"/>
    <lineage>
        <taxon>Eukaryota</taxon>
        <taxon>Metazoa</taxon>
        <taxon>Ecdysozoa</taxon>
        <taxon>Arthropoda</taxon>
        <taxon>Hexapoda</taxon>
        <taxon>Insecta</taxon>
        <taxon>Pterygota</taxon>
        <taxon>Neoptera</taxon>
        <taxon>Endopterygota</taxon>
        <taxon>Coleoptera</taxon>
        <taxon>Polyphaga</taxon>
        <taxon>Cucujiformia</taxon>
        <taxon>Curculionidae</taxon>
        <taxon>Dryophthorinae</taxon>
        <taxon>Rhynchophorus</taxon>
    </lineage>
</organism>
<dbReference type="Proteomes" id="UP000625711">
    <property type="component" value="Unassembled WGS sequence"/>
</dbReference>
<sequence length="83" mass="9065">MPTQFIRVTCAEGSRGRGRAERGGPVPGVRSPDTEKDGSAKTRSETETPPIFRNRNPTVLVPVLLRDPQSGPRKRRGNDRAGI</sequence>
<dbReference type="EMBL" id="JAACXV010014405">
    <property type="protein sequence ID" value="KAF7267588.1"/>
    <property type="molecule type" value="Genomic_DNA"/>
</dbReference>
<evidence type="ECO:0000313" key="3">
    <source>
        <dbReference type="Proteomes" id="UP000625711"/>
    </source>
</evidence>
<keyword evidence="3" id="KW-1185">Reference proteome</keyword>
<accession>A0A834HU86</accession>
<feature type="region of interest" description="Disordered" evidence="1">
    <location>
        <begin position="1"/>
        <end position="60"/>
    </location>
</feature>
<reference evidence="2" key="1">
    <citation type="submission" date="2020-08" db="EMBL/GenBank/DDBJ databases">
        <title>Genome sequencing and assembly of the red palm weevil Rhynchophorus ferrugineus.</title>
        <authorList>
            <person name="Dias G.B."/>
            <person name="Bergman C.M."/>
            <person name="Manee M."/>
        </authorList>
    </citation>
    <scope>NUCLEOTIDE SEQUENCE</scope>
    <source>
        <strain evidence="2">AA-2017</strain>
        <tissue evidence="2">Whole larva</tissue>
    </source>
</reference>
<protein>
    <submittedName>
        <fullName evidence="2">Uncharacterized protein</fullName>
    </submittedName>
</protein>
<name>A0A834HU86_RHYFE</name>
<proteinExistence type="predicted"/>
<feature type="compositionally biased region" description="Basic and acidic residues" evidence="1">
    <location>
        <begin position="32"/>
        <end position="46"/>
    </location>
</feature>